<comment type="subcellular location">
    <subcellularLocation>
        <location evidence="1">Cell membrane</location>
        <topology evidence="1">Multi-pass membrane protein</topology>
    </subcellularLocation>
</comment>
<feature type="transmembrane region" description="Helical" evidence="12">
    <location>
        <begin position="53"/>
        <end position="74"/>
    </location>
</feature>
<evidence type="ECO:0000256" key="1">
    <source>
        <dbReference type="ARBA" id="ARBA00004651"/>
    </source>
</evidence>
<keyword evidence="5 12" id="KW-0349">Heme</keyword>
<keyword evidence="8 12" id="KW-0249">Electron transport</keyword>
<feature type="transmembrane region" description="Helical" evidence="12">
    <location>
        <begin position="181"/>
        <end position="204"/>
    </location>
</feature>
<keyword evidence="7 12" id="KW-0479">Metal-binding</keyword>
<feature type="region of interest" description="Disordered" evidence="13">
    <location>
        <begin position="445"/>
        <end position="467"/>
    </location>
</feature>
<feature type="compositionally biased region" description="Basic and acidic residues" evidence="13">
    <location>
        <begin position="451"/>
        <end position="467"/>
    </location>
</feature>
<keyword evidence="4 12" id="KW-1003">Cell membrane</keyword>
<dbReference type="PANTHER" id="PTHR30365:SF14">
    <property type="entry name" value="CYTOCHROME BD MENAQUINOL OXIDASE SUBUNIT I-RELATED"/>
    <property type="match status" value="1"/>
</dbReference>
<feature type="transmembrane region" description="Helical" evidence="12">
    <location>
        <begin position="328"/>
        <end position="352"/>
    </location>
</feature>
<accession>A0ABZ1BXI3</accession>
<evidence type="ECO:0000256" key="3">
    <source>
        <dbReference type="ARBA" id="ARBA00022448"/>
    </source>
</evidence>
<keyword evidence="9 12" id="KW-1133">Transmembrane helix</keyword>
<name>A0ABZ1BXI3_9FIRM</name>
<proteinExistence type="inferred from homology"/>
<keyword evidence="10 12" id="KW-0408">Iron</keyword>
<keyword evidence="15" id="KW-1185">Reference proteome</keyword>
<evidence type="ECO:0000256" key="7">
    <source>
        <dbReference type="ARBA" id="ARBA00022723"/>
    </source>
</evidence>
<evidence type="ECO:0000256" key="4">
    <source>
        <dbReference type="ARBA" id="ARBA00022475"/>
    </source>
</evidence>
<evidence type="ECO:0000256" key="12">
    <source>
        <dbReference type="PIRNR" id="PIRNR006446"/>
    </source>
</evidence>
<evidence type="ECO:0000256" key="6">
    <source>
        <dbReference type="ARBA" id="ARBA00022692"/>
    </source>
</evidence>
<evidence type="ECO:0000256" key="11">
    <source>
        <dbReference type="ARBA" id="ARBA00023136"/>
    </source>
</evidence>
<organism evidence="14 15">
    <name type="scientific">Carboxydichorda subterranea</name>
    <dbReference type="NCBI Taxonomy" id="3109565"/>
    <lineage>
        <taxon>Bacteria</taxon>
        <taxon>Bacillati</taxon>
        <taxon>Bacillota</taxon>
        <taxon>Limnochordia</taxon>
        <taxon>Limnochordales</taxon>
        <taxon>Geochordaceae</taxon>
        <taxon>Carboxydichorda</taxon>
    </lineage>
</organism>
<feature type="transmembrane region" description="Helical" evidence="12">
    <location>
        <begin position="20"/>
        <end position="41"/>
    </location>
</feature>
<dbReference type="Proteomes" id="UP001332192">
    <property type="component" value="Chromosome"/>
</dbReference>
<evidence type="ECO:0000313" key="15">
    <source>
        <dbReference type="Proteomes" id="UP001332192"/>
    </source>
</evidence>
<evidence type="ECO:0000256" key="9">
    <source>
        <dbReference type="ARBA" id="ARBA00022989"/>
    </source>
</evidence>
<dbReference type="RefSeq" id="WP_324716523.1">
    <property type="nucleotide sequence ID" value="NZ_CP141615.1"/>
</dbReference>
<dbReference type="InterPro" id="IPR002585">
    <property type="entry name" value="Cyt-d_ubiquinol_oxidase_su_1"/>
</dbReference>
<evidence type="ECO:0000256" key="2">
    <source>
        <dbReference type="ARBA" id="ARBA00009819"/>
    </source>
</evidence>
<sequence>MTDLMAARVQMGFSLGFHMIFAAFGVGMPLLMLLAEGIGIVRRRPHYLALAKGWAKLTAAFFAIGAVSGTALSFELGLLWPAFMQRFGPVIGPAFTAEAFAFFLEAIFLALYVYGWDRLRPWAHWFTGWGVAVFSAASSVLVSSANAWMQNPVGAEAWLRSDGAVASPARLLFGNPTWPVMAIHSTLATYAATAFAMAGAYAWWARKHAAAGTLDGVRRERIHAALVVTLAVGAVVAALMPITGDASARLVARQQPVKLAAMESQFRTEAGAPLRIGGWPDVEGRQVIGAVEIPHALSWLAYRDPTAPVQGLDETPADRWPNVPVTHLSFQAMVGAGIAMLAVAAWFWWTYARRRGQIWSPLPRWLLGALAVSSPLGLVALEAGWVVAEVGRQPWIVYGVMRTGEAVTPAAGIQATLMAFLGLYLLLGGALMWLMRRLNWTGLASPGSEEPAARAHDRPVTAKEAWV</sequence>
<feature type="transmembrane region" description="Helical" evidence="12">
    <location>
        <begin position="406"/>
        <end position="427"/>
    </location>
</feature>
<protein>
    <submittedName>
        <fullName evidence="14">Cytochrome ubiquinol oxidase subunit I</fullName>
    </submittedName>
</protein>
<dbReference type="PANTHER" id="PTHR30365">
    <property type="entry name" value="CYTOCHROME D UBIQUINOL OXIDASE"/>
    <property type="match status" value="1"/>
</dbReference>
<reference evidence="14 15" key="1">
    <citation type="journal article" date="2024" name="Front. Microbiol.">
        <title>Novel thermophilic genera Geochorda gen. nov. and Carboxydochorda gen. nov. from the deep terrestrial subsurface reveal the ecophysiological diversity in the class Limnochordia.</title>
        <authorList>
            <person name="Karnachuk O.V."/>
            <person name="Lukina A.P."/>
            <person name="Avakyan M.R."/>
            <person name="Kadnikov V.V."/>
            <person name="Begmatov S."/>
            <person name="Beletsky A.V."/>
            <person name="Vlasova K.G."/>
            <person name="Novikov A.A."/>
            <person name="Shcherbakova V.A."/>
            <person name="Mardanov A.V."/>
            <person name="Ravin N.V."/>
        </authorList>
    </citation>
    <scope>NUCLEOTIDE SEQUENCE [LARGE SCALE GENOMIC DNA]</scope>
    <source>
        <strain evidence="14 15">L945</strain>
    </source>
</reference>
<feature type="transmembrane region" description="Helical" evidence="12">
    <location>
        <begin position="364"/>
        <end position="386"/>
    </location>
</feature>
<feature type="transmembrane region" description="Helical" evidence="12">
    <location>
        <begin position="224"/>
        <end position="243"/>
    </location>
</feature>
<keyword evidence="3 12" id="KW-0813">Transport</keyword>
<gene>
    <name evidence="14" type="ORF">U7230_14395</name>
</gene>
<feature type="transmembrane region" description="Helical" evidence="12">
    <location>
        <begin position="126"/>
        <end position="149"/>
    </location>
</feature>
<keyword evidence="6 12" id="KW-0812">Transmembrane</keyword>
<comment type="similarity">
    <text evidence="2 12">Belongs to the cytochrome ubiquinol oxidase subunit 1 family.</text>
</comment>
<evidence type="ECO:0000256" key="10">
    <source>
        <dbReference type="ARBA" id="ARBA00023004"/>
    </source>
</evidence>
<evidence type="ECO:0000256" key="13">
    <source>
        <dbReference type="SAM" id="MobiDB-lite"/>
    </source>
</evidence>
<evidence type="ECO:0000256" key="5">
    <source>
        <dbReference type="ARBA" id="ARBA00022617"/>
    </source>
</evidence>
<feature type="transmembrane region" description="Helical" evidence="12">
    <location>
        <begin position="94"/>
        <end position="114"/>
    </location>
</feature>
<dbReference type="EMBL" id="CP141615">
    <property type="protein sequence ID" value="WRP17251.1"/>
    <property type="molecule type" value="Genomic_DNA"/>
</dbReference>
<evidence type="ECO:0000313" key="14">
    <source>
        <dbReference type="EMBL" id="WRP17251.1"/>
    </source>
</evidence>
<dbReference type="Pfam" id="PF01654">
    <property type="entry name" value="Cyt_bd_oxida_I"/>
    <property type="match status" value="1"/>
</dbReference>
<evidence type="ECO:0000256" key="8">
    <source>
        <dbReference type="ARBA" id="ARBA00022982"/>
    </source>
</evidence>
<keyword evidence="11 12" id="KW-0472">Membrane</keyword>
<dbReference type="PIRSF" id="PIRSF006446">
    <property type="entry name" value="Cyt_quinol_oxidase_1"/>
    <property type="match status" value="1"/>
</dbReference>